<evidence type="ECO:0000313" key="1">
    <source>
        <dbReference type="EMBL" id="GAA4049187.1"/>
    </source>
</evidence>
<evidence type="ECO:0000313" key="2">
    <source>
        <dbReference type="Proteomes" id="UP001500426"/>
    </source>
</evidence>
<gene>
    <name evidence="1" type="ORF">GCM10022388_13840</name>
</gene>
<organism evidence="1 2">
    <name type="scientific">Flavobacterium chungnamense</name>
    <dbReference type="NCBI Taxonomy" id="706182"/>
    <lineage>
        <taxon>Bacteria</taxon>
        <taxon>Pseudomonadati</taxon>
        <taxon>Bacteroidota</taxon>
        <taxon>Flavobacteriia</taxon>
        <taxon>Flavobacteriales</taxon>
        <taxon>Flavobacteriaceae</taxon>
        <taxon>Flavobacterium</taxon>
    </lineage>
</organism>
<accession>A0ABP7UPJ1</accession>
<dbReference type="RefSeq" id="WP_344816149.1">
    <property type="nucleotide sequence ID" value="NZ_BAABCS010000014.1"/>
</dbReference>
<dbReference type="Proteomes" id="UP001500426">
    <property type="component" value="Unassembled WGS sequence"/>
</dbReference>
<protein>
    <recommendedName>
        <fullName evidence="3">Lipocalin-like domain-containing protein</fullName>
    </recommendedName>
</protein>
<name>A0ABP7UPJ1_9FLAO</name>
<keyword evidence="2" id="KW-1185">Reference proteome</keyword>
<sequence length="153" mass="18086">MKQLFSFLFFTSIIFGQNNNPTKKNILELLKYNNLKSWVSCNQDSLFFKSDTIYFDDRFDYIKCNQTITWSFDNLKSFWQVNGKSNGNGTSSTMIMTEKDHYKLKITEQENGTFLKIYNKKTLKNTFLVLSAGYNQNLKRNRIVLIRIYKTSC</sequence>
<comment type="caution">
    <text evidence="1">The sequence shown here is derived from an EMBL/GenBank/DDBJ whole genome shotgun (WGS) entry which is preliminary data.</text>
</comment>
<proteinExistence type="predicted"/>
<reference evidence="2" key="1">
    <citation type="journal article" date="2019" name="Int. J. Syst. Evol. Microbiol.">
        <title>The Global Catalogue of Microorganisms (GCM) 10K type strain sequencing project: providing services to taxonomists for standard genome sequencing and annotation.</title>
        <authorList>
            <consortium name="The Broad Institute Genomics Platform"/>
            <consortium name="The Broad Institute Genome Sequencing Center for Infectious Disease"/>
            <person name="Wu L."/>
            <person name="Ma J."/>
        </authorList>
    </citation>
    <scope>NUCLEOTIDE SEQUENCE [LARGE SCALE GENOMIC DNA]</scope>
    <source>
        <strain evidence="2">JCM 17068</strain>
    </source>
</reference>
<dbReference type="EMBL" id="BAABCS010000014">
    <property type="protein sequence ID" value="GAA4049187.1"/>
    <property type="molecule type" value="Genomic_DNA"/>
</dbReference>
<evidence type="ECO:0008006" key="3">
    <source>
        <dbReference type="Google" id="ProtNLM"/>
    </source>
</evidence>